<keyword evidence="2" id="KW-1185">Reference proteome</keyword>
<sequence>MYYHTRIESSKKGKGNLWSIINELRGKSTHKSCNTNINPFNTFYCNIDENATKNLNRTIDLLDFVKSSPIKYSFFLRETNSLEILKVCNDIHNKTASGYDEMSVCYI</sequence>
<gene>
    <name evidence="1" type="ORF">PSYICH_LOCUS10791</name>
</gene>
<accession>A0A9P0D4T3</accession>
<dbReference type="AlphaFoldDB" id="A0A9P0D4T3"/>
<dbReference type="Proteomes" id="UP001153636">
    <property type="component" value="Chromosome 5"/>
</dbReference>
<dbReference type="OrthoDB" id="6778366at2759"/>
<name>A0A9P0D4T3_9CUCU</name>
<protein>
    <submittedName>
        <fullName evidence="1">Uncharacterized protein</fullName>
    </submittedName>
</protein>
<evidence type="ECO:0000313" key="2">
    <source>
        <dbReference type="Proteomes" id="UP001153636"/>
    </source>
</evidence>
<organism evidence="1 2">
    <name type="scientific">Psylliodes chrysocephalus</name>
    <dbReference type="NCBI Taxonomy" id="3402493"/>
    <lineage>
        <taxon>Eukaryota</taxon>
        <taxon>Metazoa</taxon>
        <taxon>Ecdysozoa</taxon>
        <taxon>Arthropoda</taxon>
        <taxon>Hexapoda</taxon>
        <taxon>Insecta</taxon>
        <taxon>Pterygota</taxon>
        <taxon>Neoptera</taxon>
        <taxon>Endopterygota</taxon>
        <taxon>Coleoptera</taxon>
        <taxon>Polyphaga</taxon>
        <taxon>Cucujiformia</taxon>
        <taxon>Chrysomeloidea</taxon>
        <taxon>Chrysomelidae</taxon>
        <taxon>Galerucinae</taxon>
        <taxon>Alticini</taxon>
        <taxon>Psylliodes</taxon>
    </lineage>
</organism>
<evidence type="ECO:0000313" key="1">
    <source>
        <dbReference type="EMBL" id="CAH1111370.1"/>
    </source>
</evidence>
<proteinExistence type="predicted"/>
<dbReference type="EMBL" id="OV651817">
    <property type="protein sequence ID" value="CAH1111370.1"/>
    <property type="molecule type" value="Genomic_DNA"/>
</dbReference>
<reference evidence="1" key="1">
    <citation type="submission" date="2022-01" db="EMBL/GenBank/DDBJ databases">
        <authorList>
            <person name="King R."/>
        </authorList>
    </citation>
    <scope>NUCLEOTIDE SEQUENCE</scope>
</reference>